<dbReference type="Proteomes" id="UP000030745">
    <property type="component" value="Unassembled WGS sequence"/>
</dbReference>
<sequence length="213" mass="23875">MATPVEAVAVRRAISPSRFKPESSYKAPQHDDPPSFEFGGGESPRRPEPRLAEINGPPSPPPYPRTPIVVRRASPVPIMPGSEWFFAVLLGKKMVQCRAMATGLPFTRQPLPQEVNVSQLPKLKLFETFMHLEAKSECPHWIYEMLPLSPTDAVPYEELKTYLLRHRAEPVAGMALDVPRYKIIVLPPGGEARLLGYIGHNLIAVIRRNKLKK</sequence>
<accession>A0A067C853</accession>
<dbReference type="GeneID" id="24141914"/>
<organism evidence="2 3">
    <name type="scientific">Saprolegnia parasitica (strain CBS 223.65)</name>
    <dbReference type="NCBI Taxonomy" id="695850"/>
    <lineage>
        <taxon>Eukaryota</taxon>
        <taxon>Sar</taxon>
        <taxon>Stramenopiles</taxon>
        <taxon>Oomycota</taxon>
        <taxon>Saprolegniomycetes</taxon>
        <taxon>Saprolegniales</taxon>
        <taxon>Saprolegniaceae</taxon>
        <taxon>Saprolegnia</taxon>
    </lineage>
</organism>
<dbReference type="OrthoDB" id="78579at2759"/>
<feature type="region of interest" description="Disordered" evidence="1">
    <location>
        <begin position="18"/>
        <end position="66"/>
    </location>
</feature>
<dbReference type="VEuPathDB" id="FungiDB:SPRG_20954"/>
<feature type="compositionally biased region" description="Basic and acidic residues" evidence="1">
    <location>
        <begin position="19"/>
        <end position="33"/>
    </location>
</feature>
<protein>
    <submittedName>
        <fullName evidence="2">Uncharacterized protein</fullName>
    </submittedName>
</protein>
<reference evidence="2 3" key="1">
    <citation type="journal article" date="2013" name="PLoS Genet.">
        <title>Distinctive expansion of potential virulence genes in the genome of the oomycete fish pathogen Saprolegnia parasitica.</title>
        <authorList>
            <person name="Jiang R.H."/>
            <person name="de Bruijn I."/>
            <person name="Haas B.J."/>
            <person name="Belmonte R."/>
            <person name="Lobach L."/>
            <person name="Christie J."/>
            <person name="van den Ackerveken G."/>
            <person name="Bottin A."/>
            <person name="Bulone V."/>
            <person name="Diaz-Moreno S.M."/>
            <person name="Dumas B."/>
            <person name="Fan L."/>
            <person name="Gaulin E."/>
            <person name="Govers F."/>
            <person name="Grenville-Briggs L.J."/>
            <person name="Horner N.R."/>
            <person name="Levin J.Z."/>
            <person name="Mammella M."/>
            <person name="Meijer H.J."/>
            <person name="Morris P."/>
            <person name="Nusbaum C."/>
            <person name="Oome S."/>
            <person name="Phillips A.J."/>
            <person name="van Rooyen D."/>
            <person name="Rzeszutek E."/>
            <person name="Saraiva M."/>
            <person name="Secombes C.J."/>
            <person name="Seidl M.F."/>
            <person name="Snel B."/>
            <person name="Stassen J.H."/>
            <person name="Sykes S."/>
            <person name="Tripathy S."/>
            <person name="van den Berg H."/>
            <person name="Vega-Arreguin J.C."/>
            <person name="Wawra S."/>
            <person name="Young S.K."/>
            <person name="Zeng Q."/>
            <person name="Dieguez-Uribeondo J."/>
            <person name="Russ C."/>
            <person name="Tyler B.M."/>
            <person name="van West P."/>
        </authorList>
    </citation>
    <scope>NUCLEOTIDE SEQUENCE [LARGE SCALE GENOMIC DNA]</scope>
    <source>
        <strain evidence="2 3">CBS 223.65</strain>
    </source>
</reference>
<dbReference type="EMBL" id="KK583264">
    <property type="protein sequence ID" value="KDO22691.1"/>
    <property type="molecule type" value="Genomic_DNA"/>
</dbReference>
<proteinExistence type="predicted"/>
<dbReference type="RefSeq" id="XP_012206628.1">
    <property type="nucleotide sequence ID" value="XM_012351238.1"/>
</dbReference>
<evidence type="ECO:0000256" key="1">
    <source>
        <dbReference type="SAM" id="MobiDB-lite"/>
    </source>
</evidence>
<gene>
    <name evidence="2" type="ORF">SPRG_20954</name>
</gene>
<keyword evidence="3" id="KW-1185">Reference proteome</keyword>
<dbReference type="STRING" id="695850.A0A067C853"/>
<dbReference type="KEGG" id="spar:SPRG_20954"/>
<evidence type="ECO:0000313" key="3">
    <source>
        <dbReference type="Proteomes" id="UP000030745"/>
    </source>
</evidence>
<dbReference type="AlphaFoldDB" id="A0A067C853"/>
<name>A0A067C853_SAPPC</name>
<evidence type="ECO:0000313" key="2">
    <source>
        <dbReference type="EMBL" id="KDO22691.1"/>
    </source>
</evidence>